<reference evidence="2" key="1">
    <citation type="submission" date="2023-03" db="EMBL/GenBank/DDBJ databases">
        <title>Massive genome expansion in bonnet fungi (Mycena s.s.) driven by repeated elements and novel gene families across ecological guilds.</title>
        <authorList>
            <consortium name="Lawrence Berkeley National Laboratory"/>
            <person name="Harder C.B."/>
            <person name="Miyauchi S."/>
            <person name="Viragh M."/>
            <person name="Kuo A."/>
            <person name="Thoen E."/>
            <person name="Andreopoulos B."/>
            <person name="Lu D."/>
            <person name="Skrede I."/>
            <person name="Drula E."/>
            <person name="Henrissat B."/>
            <person name="Morin E."/>
            <person name="Kohler A."/>
            <person name="Barry K."/>
            <person name="LaButti K."/>
            <person name="Morin E."/>
            <person name="Salamov A."/>
            <person name="Lipzen A."/>
            <person name="Mereny Z."/>
            <person name="Hegedus B."/>
            <person name="Baldrian P."/>
            <person name="Stursova M."/>
            <person name="Weitz H."/>
            <person name="Taylor A."/>
            <person name="Grigoriev I.V."/>
            <person name="Nagy L.G."/>
            <person name="Martin F."/>
            <person name="Kauserud H."/>
        </authorList>
    </citation>
    <scope>NUCLEOTIDE SEQUENCE</scope>
    <source>
        <strain evidence="2">CBHHK182m</strain>
    </source>
</reference>
<keyword evidence="3" id="KW-1185">Reference proteome</keyword>
<feature type="domain" description="DUF8205" evidence="1">
    <location>
        <begin position="70"/>
        <end position="172"/>
    </location>
</feature>
<sequence>MYHLQLCAILELDLVDRPANAFDHCLYVAVDTEMPADPMGHLQARLNGQVNPDPTYILWVRRIEKKPIELASPAARDSYRAFKASLSTTGMSDWPVVLVVFTTNNSVITEISYAVEPKPMQHCREKRPSTYLSGMSGRGELPLSKETIREDLNNLILMDKSNQYLLRTKFKSNSSA</sequence>
<evidence type="ECO:0000313" key="2">
    <source>
        <dbReference type="EMBL" id="KAJ7773982.1"/>
    </source>
</evidence>
<evidence type="ECO:0000259" key="1">
    <source>
        <dbReference type="Pfam" id="PF26632"/>
    </source>
</evidence>
<protein>
    <recommendedName>
        <fullName evidence="1">DUF8205 domain-containing protein</fullName>
    </recommendedName>
</protein>
<dbReference type="EMBL" id="JARKIB010000012">
    <property type="protein sequence ID" value="KAJ7773982.1"/>
    <property type="molecule type" value="Genomic_DNA"/>
</dbReference>
<dbReference type="AlphaFoldDB" id="A0AAD7JXP2"/>
<dbReference type="Pfam" id="PF26632">
    <property type="entry name" value="DUF8205"/>
    <property type="match status" value="1"/>
</dbReference>
<gene>
    <name evidence="2" type="ORF">B0H16DRAFT_115739</name>
</gene>
<name>A0AAD7JXP2_9AGAR</name>
<organism evidence="2 3">
    <name type="scientific">Mycena metata</name>
    <dbReference type="NCBI Taxonomy" id="1033252"/>
    <lineage>
        <taxon>Eukaryota</taxon>
        <taxon>Fungi</taxon>
        <taxon>Dikarya</taxon>
        <taxon>Basidiomycota</taxon>
        <taxon>Agaricomycotina</taxon>
        <taxon>Agaricomycetes</taxon>
        <taxon>Agaricomycetidae</taxon>
        <taxon>Agaricales</taxon>
        <taxon>Marasmiineae</taxon>
        <taxon>Mycenaceae</taxon>
        <taxon>Mycena</taxon>
    </lineage>
</organism>
<proteinExistence type="predicted"/>
<dbReference type="Proteomes" id="UP001215598">
    <property type="component" value="Unassembled WGS sequence"/>
</dbReference>
<evidence type="ECO:0000313" key="3">
    <source>
        <dbReference type="Proteomes" id="UP001215598"/>
    </source>
</evidence>
<dbReference type="InterPro" id="IPR058518">
    <property type="entry name" value="DUF8205"/>
</dbReference>
<comment type="caution">
    <text evidence="2">The sequence shown here is derived from an EMBL/GenBank/DDBJ whole genome shotgun (WGS) entry which is preliminary data.</text>
</comment>
<accession>A0AAD7JXP2</accession>